<evidence type="ECO:0000313" key="1">
    <source>
        <dbReference type="EMBL" id="CAG8552256.1"/>
    </source>
</evidence>
<organism evidence="1 2">
    <name type="scientific">Acaulospora colombiana</name>
    <dbReference type="NCBI Taxonomy" id="27376"/>
    <lineage>
        <taxon>Eukaryota</taxon>
        <taxon>Fungi</taxon>
        <taxon>Fungi incertae sedis</taxon>
        <taxon>Mucoromycota</taxon>
        <taxon>Glomeromycotina</taxon>
        <taxon>Glomeromycetes</taxon>
        <taxon>Diversisporales</taxon>
        <taxon>Acaulosporaceae</taxon>
        <taxon>Acaulospora</taxon>
    </lineage>
</organism>
<comment type="caution">
    <text evidence="1">The sequence shown here is derived from an EMBL/GenBank/DDBJ whole genome shotgun (WGS) entry which is preliminary data.</text>
</comment>
<dbReference type="Proteomes" id="UP000789525">
    <property type="component" value="Unassembled WGS sequence"/>
</dbReference>
<name>A0ACA9LUP0_9GLOM</name>
<dbReference type="EMBL" id="CAJVPT010008474">
    <property type="protein sequence ID" value="CAG8552256.1"/>
    <property type="molecule type" value="Genomic_DNA"/>
</dbReference>
<gene>
    <name evidence="1" type="ORF">ACOLOM_LOCUS4900</name>
</gene>
<evidence type="ECO:0000313" key="2">
    <source>
        <dbReference type="Proteomes" id="UP000789525"/>
    </source>
</evidence>
<protein>
    <submittedName>
        <fullName evidence="1">6045_t:CDS:1</fullName>
    </submittedName>
</protein>
<keyword evidence="2" id="KW-1185">Reference proteome</keyword>
<accession>A0ACA9LUP0</accession>
<proteinExistence type="predicted"/>
<sequence>MGMQNIFGDASPVFDGSSSIYSRQPLPIGNDGEEQFSVTLPAGGKVRAKTFKVIISKLAQINLTCIQDYINGRVPFTGEVQTCFSLLNTVLNYKPRSTFAVVKNGIFPENNGRQKILANGIELKQGFCQSIRPGMGKTLEILLRENFPVLKNVLLGQLVINVDLCAACFYPAGSLLEFAKSILMKRSINEFRRGITDMEKRQLERVIQIRVIHRGDKSPKFKIERLSSEAADYLTFEKEGQKMSVSEYFYQQYHHRLEFGLLPCILVKRTNYIPMEVCDVLPGQRFEKSFDDKAKADMIKYTALKPHERFGDINKGIENYYKYNEDENLRDFGIQIEQKMIEVEGRLLDPPILIYDGNSQEPEFPPKFGRWNLVNKIFPGARVLENWSVLVLTKDSPHIIDTFTVELQKTLKERGVNVKTHPKIHNGSPQGDLRQLLAIAHEKARVNVNSKVHIILVVIQKKSSQPYGAIKKIADTELGVATQCIVSEKIKKSRDKSLLSNIALKINAKIGGRNCELKKGQLTFVASKPTIIMGADISHPGSGQTGQPSIAAVCASMDKTGMVYCGRYSVNREIRNETIEQLEDMTCDLLRFFLERTTFLPVRVIFYRDGVSEGQFRAVLNREIMALKKAFEKVYKSGMPTLTFVIAQKRHHTRYGGIYRDIALSCRKIYLFSRMDFLGSFLATQEILVIEMAIANLVLVSIV</sequence>
<reference evidence="1" key="1">
    <citation type="submission" date="2021-06" db="EMBL/GenBank/DDBJ databases">
        <authorList>
            <person name="Kallberg Y."/>
            <person name="Tangrot J."/>
            <person name="Rosling A."/>
        </authorList>
    </citation>
    <scope>NUCLEOTIDE SEQUENCE</scope>
    <source>
        <strain evidence="1">CL356</strain>
    </source>
</reference>